<dbReference type="EMBL" id="LMWM01000030">
    <property type="protein sequence ID" value="KUM84798.1"/>
    <property type="molecule type" value="Genomic_DNA"/>
</dbReference>
<protein>
    <submittedName>
        <fullName evidence="3">F420-dependent methylene-tetrahydromethanopterin reductase</fullName>
    </submittedName>
</protein>
<dbReference type="PANTHER" id="PTHR43244">
    <property type="match status" value="1"/>
</dbReference>
<dbReference type="GO" id="GO:0016705">
    <property type="term" value="F:oxidoreductase activity, acting on paired donors, with incorporation or reduction of molecular oxygen"/>
    <property type="evidence" value="ECO:0007669"/>
    <property type="project" value="InterPro"/>
</dbReference>
<dbReference type="SUPFAM" id="SSF51679">
    <property type="entry name" value="Bacterial luciferase-like"/>
    <property type="match status" value="1"/>
</dbReference>
<sequence>MRTSTTIEASANWPETVDFVVEAEKLGMDICWVAEAWGAEAPSPLGYLAAKTERMLLGSAIIQLATRTPMAIARSAITLSNLSEGRFLLGLGPSGPQVIEGLHGVPFARPLSRMRETVEIVRQAASGEKVSYSGREFQIPLSGGEGKPMRLAMRAEQDIPIYLATLSPKMLHLTGEIADGWLGTSFVPEGAKEAYFDHLDAGLATAGRTRAGFDICQGAEVAFAADEDALRAMVAGRKKELAFSLGGMGSEKTNFYNNAYSRQGWADVAAEVRERWQAGDRDGAADLVTDDMVLATTLIGTEDMVRARLRVWRDAGVDIVRFYPAGETLDARLTTLGRAIDLVRDIEDEAARPQSVDRH</sequence>
<dbReference type="AlphaFoldDB" id="A0A117PPL8"/>
<evidence type="ECO:0000313" key="3">
    <source>
        <dbReference type="EMBL" id="KUM84798.1"/>
    </source>
</evidence>
<dbReference type="CDD" id="cd01097">
    <property type="entry name" value="Tetrahydromethanopterin_reductase"/>
    <property type="match status" value="1"/>
</dbReference>
<reference evidence="3 4" key="1">
    <citation type="submission" date="2015-10" db="EMBL/GenBank/DDBJ databases">
        <title>Draft genome sequence of Streptomyces pseudovenezuelae DSM 40212, type strain for the species Streptomyces pseudovenezuelae.</title>
        <authorList>
            <person name="Ruckert C."/>
            <person name="Winkler A."/>
            <person name="Kalinowski J."/>
            <person name="Kampfer P."/>
            <person name="Glaeser S."/>
        </authorList>
    </citation>
    <scope>NUCLEOTIDE SEQUENCE [LARGE SCALE GENOMIC DNA]</scope>
    <source>
        <strain evidence="3 4">DSM 40212</strain>
    </source>
</reference>
<dbReference type="InterPro" id="IPR011251">
    <property type="entry name" value="Luciferase-like_dom"/>
</dbReference>
<evidence type="ECO:0000256" key="1">
    <source>
        <dbReference type="ARBA" id="ARBA00023002"/>
    </source>
</evidence>
<dbReference type="OrthoDB" id="3457164at2"/>
<dbReference type="Proteomes" id="UP000053039">
    <property type="component" value="Unassembled WGS sequence"/>
</dbReference>
<evidence type="ECO:0000259" key="2">
    <source>
        <dbReference type="Pfam" id="PF00296"/>
    </source>
</evidence>
<dbReference type="Gene3D" id="3.20.20.30">
    <property type="entry name" value="Luciferase-like domain"/>
    <property type="match status" value="1"/>
</dbReference>
<evidence type="ECO:0000313" key="4">
    <source>
        <dbReference type="Proteomes" id="UP000053039"/>
    </source>
</evidence>
<comment type="caution">
    <text evidence="3">The sequence shown here is derived from an EMBL/GenBank/DDBJ whole genome shotgun (WGS) entry which is preliminary data.</text>
</comment>
<dbReference type="InterPro" id="IPR036661">
    <property type="entry name" value="Luciferase-like_sf"/>
</dbReference>
<dbReference type="InterPro" id="IPR050564">
    <property type="entry name" value="F420-G6PD/mer"/>
</dbReference>
<name>A0A117PPL8_9ACTN</name>
<keyword evidence="1" id="KW-0560">Oxidoreductase</keyword>
<accession>A0A117PPL8</accession>
<dbReference type="RefSeq" id="WP_031036841.1">
    <property type="nucleotide sequence ID" value="NZ_CP108992.1"/>
</dbReference>
<dbReference type="PANTHER" id="PTHR43244:SF1">
    <property type="entry name" value="5,10-METHYLENETETRAHYDROMETHANOPTERIN REDUCTASE"/>
    <property type="match status" value="1"/>
</dbReference>
<organism evidence="3 4">
    <name type="scientific">Streptomyces pseudovenezuelae</name>
    <dbReference type="NCBI Taxonomy" id="67350"/>
    <lineage>
        <taxon>Bacteria</taxon>
        <taxon>Bacillati</taxon>
        <taxon>Actinomycetota</taxon>
        <taxon>Actinomycetes</taxon>
        <taxon>Kitasatosporales</taxon>
        <taxon>Streptomycetaceae</taxon>
        <taxon>Streptomyces</taxon>
        <taxon>Streptomyces aurantiacus group</taxon>
    </lineage>
</organism>
<dbReference type="Pfam" id="PF00296">
    <property type="entry name" value="Bac_luciferase"/>
    <property type="match status" value="1"/>
</dbReference>
<feature type="domain" description="Luciferase-like" evidence="2">
    <location>
        <begin position="6"/>
        <end position="318"/>
    </location>
</feature>
<proteinExistence type="predicted"/>
<gene>
    <name evidence="3" type="ORF">AQI94_30055</name>
</gene>